<protein>
    <submittedName>
        <fullName evidence="2">Helix-turn-helix domain-containing protein</fullName>
    </submittedName>
</protein>
<dbReference type="EMBL" id="VIGW01000002">
    <property type="protein sequence ID" value="TWS20984.1"/>
    <property type="molecule type" value="Genomic_DNA"/>
</dbReference>
<keyword evidence="3" id="KW-1185">Reference proteome</keyword>
<accession>A0A5C5REJ9</accession>
<feature type="domain" description="Helix-turn-helix" evidence="1">
    <location>
        <begin position="17"/>
        <end position="58"/>
    </location>
</feature>
<dbReference type="Proteomes" id="UP000317291">
    <property type="component" value="Unassembled WGS sequence"/>
</dbReference>
<sequence>MSPAELDALGVSTDLRTAARALGIGKSMAYRLADQGKFPCPIMRIGSRWVVPTAGLRAALGLTEATA</sequence>
<dbReference type="InterPro" id="IPR041657">
    <property type="entry name" value="HTH_17"/>
</dbReference>
<reference evidence="2 3" key="1">
    <citation type="submission" date="2019-06" db="EMBL/GenBank/DDBJ databases">
        <title>Tsukamurella conjunctivitidis sp. nov., Tsukamurella assacharolytica sp. nov. and Tsukamurella sputae sp. nov. isolated from patients with conjunctivitis, bacteraemia (lymphoma) and respiratory infection (sputum) in Hong Kong.</title>
        <authorList>
            <person name="Teng J.L.L."/>
            <person name="Lee H.H."/>
            <person name="Fong J.Y.H."/>
            <person name="Fok K.M.N."/>
            <person name="Lau S.K.P."/>
            <person name="Woo P.C.Y."/>
        </authorList>
    </citation>
    <scope>NUCLEOTIDE SEQUENCE [LARGE SCALE GENOMIC DNA]</scope>
    <source>
        <strain evidence="2 3">HKU71</strain>
    </source>
</reference>
<name>A0A5C5REJ9_9ACTN</name>
<proteinExistence type="predicted"/>
<gene>
    <name evidence="2" type="ORF">FK529_05705</name>
</gene>
<dbReference type="OrthoDB" id="3541350at2"/>
<comment type="caution">
    <text evidence="2">The sequence shown here is derived from an EMBL/GenBank/DDBJ whole genome shotgun (WGS) entry which is preliminary data.</text>
</comment>
<dbReference type="Pfam" id="PF12728">
    <property type="entry name" value="HTH_17"/>
    <property type="match status" value="1"/>
</dbReference>
<organism evidence="2 3">
    <name type="scientific">Tsukamurella asaccharolytica</name>
    <dbReference type="NCBI Taxonomy" id="2592067"/>
    <lineage>
        <taxon>Bacteria</taxon>
        <taxon>Bacillati</taxon>
        <taxon>Actinomycetota</taxon>
        <taxon>Actinomycetes</taxon>
        <taxon>Mycobacteriales</taxon>
        <taxon>Tsukamurellaceae</taxon>
        <taxon>Tsukamurella</taxon>
    </lineage>
</organism>
<evidence type="ECO:0000259" key="1">
    <source>
        <dbReference type="Pfam" id="PF12728"/>
    </source>
</evidence>
<evidence type="ECO:0000313" key="3">
    <source>
        <dbReference type="Proteomes" id="UP000317291"/>
    </source>
</evidence>
<dbReference type="AlphaFoldDB" id="A0A5C5REJ9"/>
<evidence type="ECO:0000313" key="2">
    <source>
        <dbReference type="EMBL" id="TWS20984.1"/>
    </source>
</evidence>